<comment type="cofactor">
    <cofactor evidence="5">
        <name>Co(2+)</name>
        <dbReference type="ChEBI" id="CHEBI:48828"/>
    </cofactor>
    <cofactor evidence="5">
        <name>Zn(2+)</name>
        <dbReference type="ChEBI" id="CHEBI:29105"/>
    </cofactor>
    <cofactor evidence="5">
        <name>Mn(2+)</name>
        <dbReference type="ChEBI" id="CHEBI:29035"/>
    </cofactor>
    <cofactor evidence="5">
        <name>Fe(2+)</name>
        <dbReference type="ChEBI" id="CHEBI:29033"/>
    </cofactor>
    <text evidence="5">Binds 2 divalent metal cations per subunit. Has a high-affinity and a low affinity metal-binding site. The true nature of the physiological cofactor is under debate. The enzyme is active with cobalt, zinc, manganese or divalent iron ions. Most likely, methionine aminopeptidases function as mononuclear Fe(2+)-metalloproteases under physiological conditions, and the catalytically relevant metal-binding site has been assigned to the histidine-containing high-affinity site.</text>
</comment>
<comment type="function">
    <text evidence="6">Cotranslationally removes the N-terminal methionine from nascent proteins. The N-terminal methionine is often cleaved when the second residue in the primary sequence is small and uncharged (Met-Ala-, Cys, Gly, Pro, Ser, Thr, or Val).</text>
</comment>
<feature type="domain" description="Peptidase M24" evidence="7">
    <location>
        <begin position="71"/>
        <end position="297"/>
    </location>
</feature>
<protein>
    <recommendedName>
        <fullName evidence="6">Methionine aminopeptidase</fullName>
        <ecNumber evidence="6">3.4.11.18</ecNumber>
    </recommendedName>
</protein>
<evidence type="ECO:0000256" key="3">
    <source>
        <dbReference type="ARBA" id="ARBA00022723"/>
    </source>
</evidence>
<dbReference type="EnsemblMetazoa" id="XM_038011008.1">
    <property type="protein sequence ID" value="XP_037866936.1"/>
    <property type="gene ID" value="LOC101745776"/>
</dbReference>
<keyword evidence="2 5" id="KW-0645">Protease</keyword>
<evidence type="ECO:0000313" key="9">
    <source>
        <dbReference type="Proteomes" id="UP000005204"/>
    </source>
</evidence>
<evidence type="ECO:0000256" key="6">
    <source>
        <dbReference type="RuleBase" id="RU003653"/>
    </source>
</evidence>
<evidence type="ECO:0000256" key="1">
    <source>
        <dbReference type="ARBA" id="ARBA00022438"/>
    </source>
</evidence>
<dbReference type="EC" id="3.4.11.18" evidence="6"/>
<organism evidence="8 9">
    <name type="scientific">Bombyx mori</name>
    <name type="common">Silk moth</name>
    <dbReference type="NCBI Taxonomy" id="7091"/>
    <lineage>
        <taxon>Eukaryota</taxon>
        <taxon>Metazoa</taxon>
        <taxon>Ecdysozoa</taxon>
        <taxon>Arthropoda</taxon>
        <taxon>Hexapoda</taxon>
        <taxon>Insecta</taxon>
        <taxon>Pterygota</taxon>
        <taxon>Neoptera</taxon>
        <taxon>Endopterygota</taxon>
        <taxon>Lepidoptera</taxon>
        <taxon>Glossata</taxon>
        <taxon>Ditrysia</taxon>
        <taxon>Bombycoidea</taxon>
        <taxon>Bombycidae</taxon>
        <taxon>Bombycinae</taxon>
        <taxon>Bombyx</taxon>
    </lineage>
</organism>
<dbReference type="InterPro" id="IPR001714">
    <property type="entry name" value="Pept_M24_MAP"/>
</dbReference>
<reference evidence="9" key="1">
    <citation type="journal article" date="2008" name="Insect Biochem. Mol. Biol.">
        <title>The genome of a lepidopteran model insect, the silkworm Bombyx mori.</title>
        <authorList>
            <consortium name="International Silkworm Genome Consortium"/>
        </authorList>
    </citation>
    <scope>NUCLEOTIDE SEQUENCE [LARGE SCALE GENOMIC DNA]</scope>
    <source>
        <strain evidence="9">p50T</strain>
    </source>
</reference>
<keyword evidence="9" id="KW-1185">Reference proteome</keyword>
<dbReference type="GO" id="GO:0070006">
    <property type="term" value="F:metalloaminopeptidase activity"/>
    <property type="evidence" value="ECO:0007669"/>
    <property type="project" value="UniProtKB-UniRule"/>
</dbReference>
<feature type="binding site" evidence="5">
    <location>
        <position position="290"/>
    </location>
    <ligand>
        <name>a divalent metal cation</name>
        <dbReference type="ChEBI" id="CHEBI:60240"/>
        <label>1</label>
    </ligand>
</feature>
<dbReference type="NCBIfam" id="TIGR00500">
    <property type="entry name" value="met_pdase_I"/>
    <property type="match status" value="1"/>
</dbReference>
<dbReference type="Pfam" id="PF00557">
    <property type="entry name" value="Peptidase_M24"/>
    <property type="match status" value="1"/>
</dbReference>
<dbReference type="GO" id="GO:0046872">
    <property type="term" value="F:metal ion binding"/>
    <property type="evidence" value="ECO:0007669"/>
    <property type="project" value="UniProtKB-UniRule"/>
</dbReference>
<dbReference type="PRINTS" id="PR00599">
    <property type="entry name" value="MAPEPTIDASE"/>
</dbReference>
<keyword evidence="4 5" id="KW-0378">Hydrolase</keyword>
<evidence type="ECO:0000259" key="7">
    <source>
        <dbReference type="Pfam" id="PF00557"/>
    </source>
</evidence>
<evidence type="ECO:0000256" key="2">
    <source>
        <dbReference type="ARBA" id="ARBA00022670"/>
    </source>
</evidence>
<feature type="binding site" evidence="5">
    <location>
        <position position="290"/>
    </location>
    <ligand>
        <name>a divalent metal cation</name>
        <dbReference type="ChEBI" id="CHEBI:60240"/>
        <label>2</label>
        <note>catalytic</note>
    </ligand>
</feature>
<name>A0A8R2QXE7_BOMMO</name>
<dbReference type="GeneID" id="101745776"/>
<keyword evidence="3 5" id="KW-0479">Metal-binding</keyword>
<dbReference type="InterPro" id="IPR000994">
    <property type="entry name" value="Pept_M24"/>
</dbReference>
<dbReference type="Proteomes" id="UP000005204">
    <property type="component" value="Unassembled WGS sequence"/>
</dbReference>
<evidence type="ECO:0000313" key="8">
    <source>
        <dbReference type="EnsemblMetazoa" id="XP_037866936.1"/>
    </source>
</evidence>
<dbReference type="HAMAP" id="MF_01974">
    <property type="entry name" value="MetAP_1"/>
    <property type="match status" value="1"/>
</dbReference>
<dbReference type="PANTHER" id="PTHR43330:SF8">
    <property type="entry name" value="METHIONINE AMINOPEPTIDASE 1D, MITOCHONDRIAL"/>
    <property type="match status" value="1"/>
</dbReference>
<accession>A0A8R2QXE7</accession>
<dbReference type="KEGG" id="bmor:101745776"/>
<evidence type="ECO:0000256" key="5">
    <source>
        <dbReference type="HAMAP-Rule" id="MF_03174"/>
    </source>
</evidence>
<proteinExistence type="inferred from homology"/>
<dbReference type="RefSeq" id="XP_037866936.1">
    <property type="nucleotide sequence ID" value="XM_038011008.2"/>
</dbReference>
<dbReference type="GO" id="GO:0006508">
    <property type="term" value="P:proteolysis"/>
    <property type="evidence" value="ECO:0007669"/>
    <property type="project" value="UniProtKB-KW"/>
</dbReference>
<dbReference type="GO" id="GO:0004239">
    <property type="term" value="F:initiator methionyl aminopeptidase activity"/>
    <property type="evidence" value="ECO:0007669"/>
    <property type="project" value="UniProtKB-UniRule"/>
</dbReference>
<dbReference type="CDD" id="cd01086">
    <property type="entry name" value="MetAP1"/>
    <property type="match status" value="1"/>
</dbReference>
<dbReference type="SUPFAM" id="SSF55920">
    <property type="entry name" value="Creatinase/aminopeptidase"/>
    <property type="match status" value="1"/>
</dbReference>
<feature type="binding site" evidence="5">
    <location>
        <position position="164"/>
    </location>
    <ligand>
        <name>a divalent metal cation</name>
        <dbReference type="ChEBI" id="CHEBI:60240"/>
        <label>1</label>
    </ligand>
</feature>
<feature type="binding site" evidence="5">
    <location>
        <position position="234"/>
    </location>
    <ligand>
        <name>substrate</name>
    </ligand>
</feature>
<reference evidence="8" key="2">
    <citation type="submission" date="2022-06" db="UniProtKB">
        <authorList>
            <consortium name="EnsemblMetazoa"/>
        </authorList>
    </citation>
    <scope>IDENTIFICATION</scope>
    <source>
        <strain evidence="8">p50T (Dazao)</strain>
    </source>
</reference>
<dbReference type="Gene3D" id="3.90.230.10">
    <property type="entry name" value="Creatinase/methionine aminopeptidase superfamily"/>
    <property type="match status" value="1"/>
</dbReference>
<dbReference type="PANTHER" id="PTHR43330">
    <property type="entry name" value="METHIONINE AMINOPEPTIDASE"/>
    <property type="match status" value="1"/>
</dbReference>
<comment type="catalytic activity">
    <reaction evidence="5 6">
        <text>Release of N-terminal amino acids, preferentially methionine, from peptides and arylamides.</text>
        <dbReference type="EC" id="3.4.11.18"/>
    </reaction>
</comment>
<feature type="binding site" evidence="5">
    <location>
        <position position="153"/>
    </location>
    <ligand>
        <name>a divalent metal cation</name>
        <dbReference type="ChEBI" id="CHEBI:60240"/>
        <label>1</label>
    </ligand>
</feature>
<feature type="binding site" evidence="5">
    <location>
        <position position="227"/>
    </location>
    <ligand>
        <name>a divalent metal cation</name>
        <dbReference type="ChEBI" id="CHEBI:60240"/>
        <label>2</label>
        <note>catalytic</note>
    </ligand>
</feature>
<keyword evidence="1 5" id="KW-0031">Aminopeptidase</keyword>
<evidence type="ECO:0000256" key="4">
    <source>
        <dbReference type="ARBA" id="ARBA00022801"/>
    </source>
</evidence>
<dbReference type="InterPro" id="IPR002467">
    <property type="entry name" value="Pept_M24A_MAP1"/>
</dbReference>
<dbReference type="InterPro" id="IPR036005">
    <property type="entry name" value="Creatinase/aminopeptidase-like"/>
</dbReference>
<feature type="binding site" evidence="5">
    <location>
        <position position="259"/>
    </location>
    <ligand>
        <name>a divalent metal cation</name>
        <dbReference type="ChEBI" id="CHEBI:60240"/>
        <label>2</label>
        <note>catalytic</note>
    </ligand>
</feature>
<feature type="binding site" evidence="5">
    <location>
        <position position="164"/>
    </location>
    <ligand>
        <name>a divalent metal cation</name>
        <dbReference type="ChEBI" id="CHEBI:60240"/>
        <label>2</label>
        <note>catalytic</note>
    </ligand>
</feature>
<dbReference type="AlphaFoldDB" id="A0A8R2QXE7"/>
<comment type="similarity">
    <text evidence="5">Belongs to the peptidase M24A family. Methionine aminopeptidase type 1 subfamily.</text>
</comment>
<sequence length="305" mass="33287">MGLSTKIIKSIGRSWRSNVKKFGIYEKVLPVETTPSRVVPDTIERPDYLARGKQLTLPCLPEIKDDNQLKGMRTSCKLASTILSQVQNFIKPGVTTDDIDQLVHSLIIKAGAYPSPLHYKGFPKSICTSVNNVAVHGIPDLRPLSDGDIVNVDITVFLHGFHGDCSKTFKVGNVDDRGLQLVEITEQCLGIGIGTCGPGVPFSEIGASIQRHARRNGLTVIPSIVGHGIGQYFHGPPDIYHIRNRYPGVMKAGMTFTIEPVVSHGTQNTVLLDDGWTILTEDGSRTSQIEHTVLITDDGVEILTK</sequence>
<feature type="binding site" evidence="5">
    <location>
        <position position="136"/>
    </location>
    <ligand>
        <name>substrate</name>
    </ligand>
</feature>